<comment type="caution">
    <text evidence="11">The sequence shown here is derived from an EMBL/GenBank/DDBJ whole genome shotgun (WGS) entry which is preliminary data.</text>
</comment>
<keyword evidence="6" id="KW-0508">mRNA splicing</keyword>
<evidence type="ECO:0000256" key="6">
    <source>
        <dbReference type="ARBA" id="ARBA00023187"/>
    </source>
</evidence>
<protein>
    <submittedName>
        <fullName evidence="11">PQ loop repeat family protein</fullName>
    </submittedName>
</protein>
<feature type="domain" description="CBF1-interacting co-repressor CIR N-terminal" evidence="10">
    <location>
        <begin position="10"/>
        <end position="46"/>
    </location>
</feature>
<dbReference type="VEuPathDB" id="FungiDB:ASPNIDRAFT2_48964"/>
<keyword evidence="4" id="KW-0747">Spliceosome</keyword>
<dbReference type="VEuPathDB" id="FungiDB:M747DRAFT_330613"/>
<dbReference type="EMBL" id="NKJJ02000008">
    <property type="protein sequence ID" value="TPR09910.1"/>
    <property type="molecule type" value="Genomic_DNA"/>
</dbReference>
<evidence type="ECO:0000313" key="11">
    <source>
        <dbReference type="EMBL" id="TPR09910.1"/>
    </source>
</evidence>
<evidence type="ECO:0000259" key="10">
    <source>
        <dbReference type="SMART" id="SM01083"/>
    </source>
</evidence>
<dbReference type="PANTHER" id="PTHR16196:SF0">
    <property type="entry name" value="PRE-MRNA-SPLICING FACTOR CWC25 HOMOLOG"/>
    <property type="match status" value="1"/>
</dbReference>
<feature type="region of interest" description="Disordered" evidence="9">
    <location>
        <begin position="159"/>
        <end position="188"/>
    </location>
</feature>
<evidence type="ECO:0000256" key="1">
    <source>
        <dbReference type="ARBA" id="ARBA00004123"/>
    </source>
</evidence>
<keyword evidence="7" id="KW-0539">Nucleus</keyword>
<dbReference type="Pfam" id="PF10197">
    <property type="entry name" value="Cir_N"/>
    <property type="match status" value="1"/>
</dbReference>
<dbReference type="VEuPathDB" id="FungiDB:ATCC64974_69390"/>
<dbReference type="InterPro" id="IPR019339">
    <property type="entry name" value="CIR_N_dom"/>
</dbReference>
<dbReference type="VEuPathDB" id="FungiDB:An16g04660"/>
<proteinExistence type="inferred from homology"/>
<evidence type="ECO:0000256" key="2">
    <source>
        <dbReference type="ARBA" id="ARBA00006695"/>
    </source>
</evidence>
<comment type="similarity">
    <text evidence="2">Belongs to the CWC25 family.</text>
</comment>
<dbReference type="GO" id="GO:0000398">
    <property type="term" value="P:mRNA splicing, via spliceosome"/>
    <property type="evidence" value="ECO:0007669"/>
    <property type="project" value="TreeGrafter"/>
</dbReference>
<dbReference type="GO" id="GO:0005684">
    <property type="term" value="C:U2-type spliceosomal complex"/>
    <property type="evidence" value="ECO:0007669"/>
    <property type="project" value="TreeGrafter"/>
</dbReference>
<comment type="subcellular location">
    <subcellularLocation>
        <location evidence="1">Nucleus</location>
    </subcellularLocation>
</comment>
<sequence length="188" mass="21122">MGGDLNLKKSWHPSLLRNQERVWAEEKRALEERKRIDQLRRERDEERQIQELQRLQEGSGKPKQIQRVDWMYQEPGAGGAGGGMYAEEMEGYLLGKRRIDGVLLKKDGGETEGLKKGAEFNATLGGGGAVAQANPRDTMAKVLADPLLEIRKREQAALEGMVREEGEEEGEREEASVEVAGEEAERYT</sequence>
<evidence type="ECO:0000256" key="8">
    <source>
        <dbReference type="SAM" id="Coils"/>
    </source>
</evidence>
<dbReference type="SMART" id="SM01083">
    <property type="entry name" value="Cir_N"/>
    <property type="match status" value="1"/>
</dbReference>
<evidence type="ECO:0000256" key="3">
    <source>
        <dbReference type="ARBA" id="ARBA00022664"/>
    </source>
</evidence>
<evidence type="ECO:0000256" key="7">
    <source>
        <dbReference type="ARBA" id="ARBA00023242"/>
    </source>
</evidence>
<dbReference type="PANTHER" id="PTHR16196">
    <property type="entry name" value="CELL CYCLE CONTROL PROTEIN CWF25"/>
    <property type="match status" value="1"/>
</dbReference>
<gene>
    <name evidence="11" type="ORF">CAN33_0053830</name>
</gene>
<dbReference type="InterPro" id="IPR051376">
    <property type="entry name" value="CWC25_splicing_factor"/>
</dbReference>
<name>A0A505IDN4_ASPNG</name>
<dbReference type="Pfam" id="PF12542">
    <property type="entry name" value="CWC25"/>
    <property type="match status" value="1"/>
</dbReference>
<accession>A0A505IDN4</accession>
<feature type="coiled-coil region" evidence="8">
    <location>
        <begin position="22"/>
        <end position="49"/>
    </location>
</feature>
<keyword evidence="5 8" id="KW-0175">Coiled coil</keyword>
<dbReference type="Proteomes" id="UP000197666">
    <property type="component" value="Unassembled WGS sequence"/>
</dbReference>
<evidence type="ECO:0000256" key="5">
    <source>
        <dbReference type="ARBA" id="ARBA00023054"/>
    </source>
</evidence>
<evidence type="ECO:0000256" key="4">
    <source>
        <dbReference type="ARBA" id="ARBA00022728"/>
    </source>
</evidence>
<evidence type="ECO:0000313" key="12">
    <source>
        <dbReference type="Proteomes" id="UP000197666"/>
    </source>
</evidence>
<dbReference type="AlphaFoldDB" id="A0A505IDN4"/>
<dbReference type="InterPro" id="IPR022209">
    <property type="entry name" value="CWC25"/>
</dbReference>
<reference evidence="12" key="1">
    <citation type="submission" date="2018-10" db="EMBL/GenBank/DDBJ databases">
        <title>FDA dAtabase for Regulatory Grade micrObial Sequences (FDA-ARGOS): Supporting development and validation of Infectious Disease Dx tests.</title>
        <authorList>
            <person name="Kerrigan L."/>
            <person name="Tallon L."/>
            <person name="Sadzewicz L."/>
            <person name="Sengamalay N."/>
            <person name="Ott S."/>
            <person name="Godinez A."/>
            <person name="Nagaraj S."/>
            <person name="Vavikolanu K."/>
            <person name="Nadendla S."/>
            <person name="George J."/>
            <person name="Sichtig H."/>
        </authorList>
    </citation>
    <scope>NUCLEOTIDE SEQUENCE [LARGE SCALE GENOMIC DNA]</scope>
    <source>
        <strain evidence="12">FDAARGOS_311</strain>
    </source>
</reference>
<organism evidence="11 12">
    <name type="scientific">Aspergillus niger</name>
    <dbReference type="NCBI Taxonomy" id="5061"/>
    <lineage>
        <taxon>Eukaryota</taxon>
        <taxon>Fungi</taxon>
        <taxon>Dikarya</taxon>
        <taxon>Ascomycota</taxon>
        <taxon>Pezizomycotina</taxon>
        <taxon>Eurotiomycetes</taxon>
        <taxon>Eurotiomycetidae</taxon>
        <taxon>Eurotiales</taxon>
        <taxon>Aspergillaceae</taxon>
        <taxon>Aspergillus</taxon>
        <taxon>Aspergillus subgen. Circumdati</taxon>
    </lineage>
</organism>
<keyword evidence="3" id="KW-0507">mRNA processing</keyword>
<evidence type="ECO:0000256" key="9">
    <source>
        <dbReference type="SAM" id="MobiDB-lite"/>
    </source>
</evidence>